<proteinExistence type="predicted"/>
<gene>
    <name evidence="2" type="ORF">CYMTET_22611</name>
</gene>
<accession>A0AAE0G025</accession>
<dbReference type="AlphaFoldDB" id="A0AAE0G025"/>
<evidence type="ECO:0000256" key="1">
    <source>
        <dbReference type="SAM" id="MobiDB-lite"/>
    </source>
</evidence>
<name>A0AAE0G025_9CHLO</name>
<keyword evidence="3" id="KW-1185">Reference proteome</keyword>
<dbReference type="SUPFAM" id="SSF53098">
    <property type="entry name" value="Ribonuclease H-like"/>
    <property type="match status" value="1"/>
</dbReference>
<evidence type="ECO:0000313" key="3">
    <source>
        <dbReference type="Proteomes" id="UP001190700"/>
    </source>
</evidence>
<feature type="region of interest" description="Disordered" evidence="1">
    <location>
        <begin position="1"/>
        <end position="28"/>
    </location>
</feature>
<dbReference type="Proteomes" id="UP001190700">
    <property type="component" value="Unassembled WGS sequence"/>
</dbReference>
<dbReference type="InterPro" id="IPR012337">
    <property type="entry name" value="RNaseH-like_sf"/>
</dbReference>
<comment type="caution">
    <text evidence="2">The sequence shown here is derived from an EMBL/GenBank/DDBJ whole genome shotgun (WGS) entry which is preliminary data.</text>
</comment>
<sequence length="367" mass="41158">MVSQGGDGDENGDDPGPGGSGTTGTSGFRLQSMKGTIEAMLPKVSPAQRDELHTRITLWLTRRSRPLTLPEHNTEFRDVFDVIFRWGYTPPTYQLVVQNILKLSVELAENVHCTVSDIASNIVSGWNCFDGHECTDHTIALLGKVFLEHATITLMFKKLRGMTAHFNHSVIGAKLLKECQASPAVPNPDASVYKSHQLDNEEWNIVTEAMYFPQYTTNACNLLQGTKYATSNLVLPVIGRIMIYSAHVDTPLKFLGEFVKIRNEHVKEARENFYKPATQRYFNKLMDCKLEDFTIATTLDPRYKSSKFKYAHRWMRGVPGSESPDIFRHLGFRIGAGACIFEASTAGHFAKPRDLAKLALENARART</sequence>
<organism evidence="2 3">
    <name type="scientific">Cymbomonas tetramitiformis</name>
    <dbReference type="NCBI Taxonomy" id="36881"/>
    <lineage>
        <taxon>Eukaryota</taxon>
        <taxon>Viridiplantae</taxon>
        <taxon>Chlorophyta</taxon>
        <taxon>Pyramimonadophyceae</taxon>
        <taxon>Pyramimonadales</taxon>
        <taxon>Pyramimonadaceae</taxon>
        <taxon>Cymbomonas</taxon>
    </lineage>
</organism>
<feature type="compositionally biased region" description="Gly residues" evidence="1">
    <location>
        <begin position="15"/>
        <end position="24"/>
    </location>
</feature>
<evidence type="ECO:0000313" key="2">
    <source>
        <dbReference type="EMBL" id="KAK3268913.1"/>
    </source>
</evidence>
<protein>
    <submittedName>
        <fullName evidence="2">Uncharacterized protein</fullName>
    </submittedName>
</protein>
<dbReference type="EMBL" id="LGRX02011479">
    <property type="protein sequence ID" value="KAK3268913.1"/>
    <property type="molecule type" value="Genomic_DNA"/>
</dbReference>
<reference evidence="2 3" key="1">
    <citation type="journal article" date="2015" name="Genome Biol. Evol.">
        <title>Comparative Genomics of a Bacterivorous Green Alga Reveals Evolutionary Causalities and Consequences of Phago-Mixotrophic Mode of Nutrition.</title>
        <authorList>
            <person name="Burns J.A."/>
            <person name="Paasch A."/>
            <person name="Narechania A."/>
            <person name="Kim E."/>
        </authorList>
    </citation>
    <scope>NUCLEOTIDE SEQUENCE [LARGE SCALE GENOMIC DNA]</scope>
    <source>
        <strain evidence="2 3">PLY_AMNH</strain>
    </source>
</reference>